<feature type="transmembrane region" description="Helical" evidence="8">
    <location>
        <begin position="12"/>
        <end position="34"/>
    </location>
</feature>
<evidence type="ECO:0000256" key="2">
    <source>
        <dbReference type="ARBA" id="ARBA00007242"/>
    </source>
</evidence>
<keyword evidence="5" id="KW-0675">Receptor</keyword>
<dbReference type="AlphaFoldDB" id="V3ZAC2"/>
<dbReference type="PANTHER" id="PTHR32546">
    <property type="entry name" value="G-PROTEIN COUPLED RECEPTOR 158-RELATED"/>
    <property type="match status" value="1"/>
</dbReference>
<dbReference type="GO" id="GO:0005886">
    <property type="term" value="C:plasma membrane"/>
    <property type="evidence" value="ECO:0007669"/>
    <property type="project" value="UniProtKB-SubCell"/>
</dbReference>
<keyword evidence="4" id="KW-0297">G-protein coupled receptor</keyword>
<protein>
    <submittedName>
        <fullName evidence="9">Uncharacterized protein</fullName>
    </submittedName>
</protein>
<proteinExistence type="inferred from homology"/>
<keyword evidence="7" id="KW-0807">Transducer</keyword>
<evidence type="ECO:0000313" key="9">
    <source>
        <dbReference type="EMBL" id="ESO87903.1"/>
    </source>
</evidence>
<dbReference type="Gene3D" id="3.30.450.20">
    <property type="entry name" value="PAS domain"/>
    <property type="match status" value="1"/>
</dbReference>
<dbReference type="HOGENOM" id="CLU_998488_0_0_1"/>
<evidence type="ECO:0000313" key="10">
    <source>
        <dbReference type="Proteomes" id="UP000030746"/>
    </source>
</evidence>
<dbReference type="EMBL" id="KB202823">
    <property type="protein sequence ID" value="ESO87903.1"/>
    <property type="molecule type" value="Genomic_DNA"/>
</dbReference>
<dbReference type="CTD" id="20232673"/>
<keyword evidence="8" id="KW-0472">Membrane</keyword>
<reference evidence="9 10" key="1">
    <citation type="journal article" date="2013" name="Nature">
        <title>Insights into bilaterian evolution from three spiralian genomes.</title>
        <authorList>
            <person name="Simakov O."/>
            <person name="Marletaz F."/>
            <person name="Cho S.J."/>
            <person name="Edsinger-Gonzales E."/>
            <person name="Havlak P."/>
            <person name="Hellsten U."/>
            <person name="Kuo D.H."/>
            <person name="Larsson T."/>
            <person name="Lv J."/>
            <person name="Arendt D."/>
            <person name="Savage R."/>
            <person name="Osoegawa K."/>
            <person name="de Jong P."/>
            <person name="Grimwood J."/>
            <person name="Chapman J.A."/>
            <person name="Shapiro H."/>
            <person name="Aerts A."/>
            <person name="Otillar R.P."/>
            <person name="Terry A.Y."/>
            <person name="Boore J.L."/>
            <person name="Grigoriev I.V."/>
            <person name="Lindberg D.R."/>
            <person name="Seaver E.C."/>
            <person name="Weisblat D.A."/>
            <person name="Putnam N.H."/>
            <person name="Rokhsar D.S."/>
        </authorList>
    </citation>
    <scope>NUCLEOTIDE SEQUENCE [LARGE SCALE GENOMIC DNA]</scope>
</reference>
<keyword evidence="8" id="KW-1133">Transmembrane helix</keyword>
<dbReference type="InterPro" id="IPR043458">
    <property type="entry name" value="GPR158/179"/>
</dbReference>
<accession>V3ZAC2</accession>
<dbReference type="Pfam" id="PF22673">
    <property type="entry name" value="MCP-like_PDC_1"/>
    <property type="match status" value="1"/>
</dbReference>
<keyword evidence="3" id="KW-1003">Cell membrane</keyword>
<dbReference type="PANTHER" id="PTHR32546:SF29">
    <property type="entry name" value="G-PROTEIN COUPLED RECEPTORS FAMILY 3 PROFILE DOMAIN-CONTAINING PROTEIN"/>
    <property type="match status" value="1"/>
</dbReference>
<evidence type="ECO:0000256" key="1">
    <source>
        <dbReference type="ARBA" id="ARBA00004651"/>
    </source>
</evidence>
<comment type="similarity">
    <text evidence="2">Belongs to the G-protein coupled receptor 3 family.</text>
</comment>
<evidence type="ECO:0000256" key="6">
    <source>
        <dbReference type="ARBA" id="ARBA00023180"/>
    </source>
</evidence>
<keyword evidence="10" id="KW-1185">Reference proteome</keyword>
<dbReference type="OMA" id="RITMDEN"/>
<gene>
    <name evidence="9" type="ORF">LOTGIDRAFT_127101</name>
</gene>
<organism evidence="9 10">
    <name type="scientific">Lottia gigantea</name>
    <name type="common">Giant owl limpet</name>
    <dbReference type="NCBI Taxonomy" id="225164"/>
    <lineage>
        <taxon>Eukaryota</taxon>
        <taxon>Metazoa</taxon>
        <taxon>Spiralia</taxon>
        <taxon>Lophotrochozoa</taxon>
        <taxon>Mollusca</taxon>
        <taxon>Gastropoda</taxon>
        <taxon>Patellogastropoda</taxon>
        <taxon>Lottioidea</taxon>
        <taxon>Lottiidae</taxon>
        <taxon>Lottia</taxon>
    </lineage>
</organism>
<dbReference type="OrthoDB" id="2129233at2759"/>
<dbReference type="RefSeq" id="XP_009061504.1">
    <property type="nucleotide sequence ID" value="XM_009063256.1"/>
</dbReference>
<dbReference type="GeneID" id="20232673"/>
<sequence length="279" mass="32429">MIFKYVDASAWIYYYYTVSLFSVTSSNIVNYTIYNYNQNLNSTVDFVDSELRPSLNLSRESESDVIEQFLEQVELYKKNKGNCTPGTHHNLGKGVKTQYGLYRFKNQALVAVNRANFLTRIWKKAEPGVLESEYLFYTQVRSIVESDPDIFAAGNCYDAREFKAEYFLYCPYAHRMDNGEINVKDLSLEYHYLGNSSEWFISARMISSNLSNFNFTVGTEQWRINDNTSGSYEYDSTITVTYEHGHWSLPYFDCGGGNIWMMTYTVPFFGYSNGTFKFK</sequence>
<evidence type="ECO:0000256" key="7">
    <source>
        <dbReference type="ARBA" id="ARBA00023224"/>
    </source>
</evidence>
<name>V3ZAC2_LOTGI</name>
<evidence type="ECO:0000256" key="8">
    <source>
        <dbReference type="SAM" id="Phobius"/>
    </source>
</evidence>
<dbReference type="KEGG" id="lgi:LOTGIDRAFT_127101"/>
<dbReference type="Proteomes" id="UP000030746">
    <property type="component" value="Unassembled WGS sequence"/>
</dbReference>
<dbReference type="GO" id="GO:0004930">
    <property type="term" value="F:G protein-coupled receptor activity"/>
    <property type="evidence" value="ECO:0007669"/>
    <property type="project" value="UniProtKB-KW"/>
</dbReference>
<comment type="subcellular location">
    <subcellularLocation>
        <location evidence="1">Cell membrane</location>
        <topology evidence="1">Multi-pass membrane protein</topology>
    </subcellularLocation>
</comment>
<evidence type="ECO:0000256" key="4">
    <source>
        <dbReference type="ARBA" id="ARBA00023040"/>
    </source>
</evidence>
<keyword evidence="6" id="KW-0325">Glycoprotein</keyword>
<evidence type="ECO:0000256" key="5">
    <source>
        <dbReference type="ARBA" id="ARBA00023170"/>
    </source>
</evidence>
<evidence type="ECO:0000256" key="3">
    <source>
        <dbReference type="ARBA" id="ARBA00022475"/>
    </source>
</evidence>
<keyword evidence="8" id="KW-0812">Transmembrane</keyword>
<dbReference type="STRING" id="225164.V3ZAC2"/>